<feature type="domain" description="MSP" evidence="7">
    <location>
        <begin position="38"/>
        <end position="110"/>
    </location>
</feature>
<keyword evidence="4 6" id="KW-0472">Membrane</keyword>
<evidence type="ECO:0000313" key="8">
    <source>
        <dbReference type="Ensembl" id="ENSSMAP00000057861.1"/>
    </source>
</evidence>
<name>A0A8D3DEA2_SCOMX</name>
<dbReference type="Gene3D" id="2.60.40.10">
    <property type="entry name" value="Immunoglobulins"/>
    <property type="match status" value="1"/>
</dbReference>
<feature type="transmembrane region" description="Helical" evidence="6">
    <location>
        <begin position="156"/>
        <end position="177"/>
    </location>
</feature>
<dbReference type="Pfam" id="PF00635">
    <property type="entry name" value="Motile_Sperm"/>
    <property type="match status" value="1"/>
</dbReference>
<dbReference type="GO" id="GO:0005737">
    <property type="term" value="C:cytoplasm"/>
    <property type="evidence" value="ECO:0007669"/>
    <property type="project" value="TreeGrafter"/>
</dbReference>
<organism evidence="8 9">
    <name type="scientific">Scophthalmus maximus</name>
    <name type="common">Turbot</name>
    <name type="synonym">Psetta maxima</name>
    <dbReference type="NCBI Taxonomy" id="52904"/>
    <lineage>
        <taxon>Eukaryota</taxon>
        <taxon>Metazoa</taxon>
        <taxon>Chordata</taxon>
        <taxon>Craniata</taxon>
        <taxon>Vertebrata</taxon>
        <taxon>Euteleostomi</taxon>
        <taxon>Actinopterygii</taxon>
        <taxon>Neopterygii</taxon>
        <taxon>Teleostei</taxon>
        <taxon>Neoteleostei</taxon>
        <taxon>Acanthomorphata</taxon>
        <taxon>Carangaria</taxon>
        <taxon>Pleuronectiformes</taxon>
        <taxon>Pleuronectoidei</taxon>
        <taxon>Scophthalmidae</taxon>
        <taxon>Scophthalmus</taxon>
    </lineage>
</organism>
<dbReference type="AlphaFoldDB" id="A0A8D3DEA2"/>
<evidence type="ECO:0000256" key="6">
    <source>
        <dbReference type="SAM" id="Phobius"/>
    </source>
</evidence>
<keyword evidence="2 6" id="KW-0812">Transmembrane</keyword>
<proteinExistence type="predicted"/>
<reference evidence="8" key="1">
    <citation type="submission" date="2023-05" db="EMBL/GenBank/DDBJ databases">
        <title>High-quality long-read genome of Scophthalmus maximus.</title>
        <authorList>
            <person name="Lien S."/>
            <person name="Martinez P."/>
        </authorList>
    </citation>
    <scope>NUCLEOTIDE SEQUENCE [LARGE SCALE GENOMIC DNA]</scope>
</reference>
<dbReference type="Ensembl" id="ENSSMAT00000042634.1">
    <property type="protein sequence ID" value="ENSSMAP00000057861.1"/>
    <property type="gene ID" value="ENSSMAG00000027750.1"/>
</dbReference>
<keyword evidence="3 6" id="KW-1133">Transmembrane helix</keyword>
<reference evidence="8" key="2">
    <citation type="submission" date="2025-08" db="UniProtKB">
        <authorList>
            <consortium name="Ensembl"/>
        </authorList>
    </citation>
    <scope>IDENTIFICATION</scope>
</reference>
<evidence type="ECO:0000256" key="1">
    <source>
        <dbReference type="ARBA" id="ARBA00004141"/>
    </source>
</evidence>
<feature type="region of interest" description="Disordered" evidence="5">
    <location>
        <begin position="1"/>
        <end position="29"/>
    </location>
</feature>
<feature type="compositionally biased region" description="Basic and acidic residues" evidence="5">
    <location>
        <begin position="1"/>
        <end position="13"/>
    </location>
</feature>
<dbReference type="GO" id="GO:0016020">
    <property type="term" value="C:membrane"/>
    <property type="evidence" value="ECO:0007669"/>
    <property type="project" value="UniProtKB-SubCell"/>
</dbReference>
<dbReference type="InterPro" id="IPR000535">
    <property type="entry name" value="MSP_dom"/>
</dbReference>
<evidence type="ECO:0000256" key="3">
    <source>
        <dbReference type="ARBA" id="ARBA00022989"/>
    </source>
</evidence>
<accession>A0A8D3DEA2</accession>
<evidence type="ECO:0000256" key="4">
    <source>
        <dbReference type="ARBA" id="ARBA00023136"/>
    </source>
</evidence>
<dbReference type="GeneTree" id="ENSGT00940000168264"/>
<dbReference type="Proteomes" id="UP000694558">
    <property type="component" value="Chromosome 2"/>
</dbReference>
<evidence type="ECO:0000313" key="9">
    <source>
        <dbReference type="Proteomes" id="UP000694558"/>
    </source>
</evidence>
<protein>
    <recommendedName>
        <fullName evidence="7">MSP domain-containing protein</fullName>
    </recommendedName>
</protein>
<sequence>MEQEGRRRGDRGQAVEVVGQEEREETGGETGWVSPLPVFLFPTELLFYSAQRNLHRRVLTLYNPNRFRISFKMLCTAPSLYRVVEAEGSVRASSCVDLYVSHQTVIQIKTDVVDQRGNRTVNRRPVITLSAFQGGAEEEEDRRTRTGRGGRLNKDVSQWVVCVMIAVLCVTVLMLPLHTESSSVVPRCLHVSTNQKLACAYTLGTTHTRTHKHIQTHTYVRSNKEIRKHCVCLRSSHRGVSTVTSDATMLFAASCTSP</sequence>
<comment type="subcellular location">
    <subcellularLocation>
        <location evidence="1">Membrane</location>
        <topology evidence="1">Multi-pass membrane protein</topology>
    </subcellularLocation>
</comment>
<dbReference type="PANTHER" id="PTHR34441:SF1">
    <property type="entry name" value="MOTILE SPERM DOMAIN-CONTAINING 1"/>
    <property type="match status" value="1"/>
</dbReference>
<dbReference type="InterPro" id="IPR008962">
    <property type="entry name" value="PapD-like_sf"/>
</dbReference>
<evidence type="ECO:0000256" key="5">
    <source>
        <dbReference type="SAM" id="MobiDB-lite"/>
    </source>
</evidence>
<evidence type="ECO:0000256" key="2">
    <source>
        <dbReference type="ARBA" id="ARBA00022692"/>
    </source>
</evidence>
<dbReference type="SUPFAM" id="SSF49354">
    <property type="entry name" value="PapD-like"/>
    <property type="match status" value="1"/>
</dbReference>
<evidence type="ECO:0000259" key="7">
    <source>
        <dbReference type="Pfam" id="PF00635"/>
    </source>
</evidence>
<dbReference type="InterPro" id="IPR013783">
    <property type="entry name" value="Ig-like_fold"/>
</dbReference>
<dbReference type="InterPro" id="IPR039283">
    <property type="entry name" value="MOSPD1/3"/>
</dbReference>
<dbReference type="PANTHER" id="PTHR34441">
    <property type="entry name" value="MOTILE SPERM DOMAIN-CONTAINING PROTEIN 1"/>
    <property type="match status" value="1"/>
</dbReference>